<keyword evidence="7" id="KW-0269">Exonuclease</keyword>
<dbReference type="GO" id="GO:0046872">
    <property type="term" value="F:metal ion binding"/>
    <property type="evidence" value="ECO:0007669"/>
    <property type="project" value="UniProtKB-KW"/>
</dbReference>
<evidence type="ECO:0000259" key="6">
    <source>
        <dbReference type="Pfam" id="PF03372"/>
    </source>
</evidence>
<keyword evidence="8" id="KW-1185">Reference proteome</keyword>
<dbReference type="GO" id="GO:0006284">
    <property type="term" value="P:base-excision repair"/>
    <property type="evidence" value="ECO:0007669"/>
    <property type="project" value="TreeGrafter"/>
</dbReference>
<feature type="domain" description="Endonuclease/exonuclease/phosphatase" evidence="6">
    <location>
        <begin position="22"/>
        <end position="242"/>
    </location>
</feature>
<dbReference type="GO" id="GO:0008311">
    <property type="term" value="F:double-stranded DNA 3'-5' DNA exonuclease activity"/>
    <property type="evidence" value="ECO:0007669"/>
    <property type="project" value="TreeGrafter"/>
</dbReference>
<evidence type="ECO:0000256" key="1">
    <source>
        <dbReference type="ARBA" id="ARBA00001946"/>
    </source>
</evidence>
<dbReference type="SUPFAM" id="SSF56219">
    <property type="entry name" value="DNase I-like"/>
    <property type="match status" value="1"/>
</dbReference>
<name>A0A8H6I8A9_9AGAR</name>
<comment type="caution">
    <text evidence="7">The sequence shown here is derived from an EMBL/GenBank/DDBJ whole genome shotgun (WGS) entry which is preliminary data.</text>
</comment>
<dbReference type="GO" id="GO:0003906">
    <property type="term" value="F:DNA-(apurinic or apyrimidinic site) endonuclease activity"/>
    <property type="evidence" value="ECO:0007669"/>
    <property type="project" value="TreeGrafter"/>
</dbReference>
<keyword evidence="4" id="KW-0378">Hydrolase</keyword>
<comment type="similarity">
    <text evidence="2">Belongs to the DNA repair enzymes AP/ExoA family.</text>
</comment>
<keyword evidence="7" id="KW-0255">Endonuclease</keyword>
<dbReference type="OrthoDB" id="416119at2759"/>
<evidence type="ECO:0000256" key="4">
    <source>
        <dbReference type="ARBA" id="ARBA00022801"/>
    </source>
</evidence>
<comment type="cofactor">
    <cofactor evidence="1">
        <name>Mg(2+)</name>
        <dbReference type="ChEBI" id="CHEBI:18420"/>
    </cofactor>
</comment>
<evidence type="ECO:0000256" key="3">
    <source>
        <dbReference type="ARBA" id="ARBA00022723"/>
    </source>
</evidence>
<evidence type="ECO:0000313" key="7">
    <source>
        <dbReference type="EMBL" id="KAF6760768.1"/>
    </source>
</evidence>
<reference evidence="7 8" key="1">
    <citation type="submission" date="2020-07" db="EMBL/GenBank/DDBJ databases">
        <title>Comparative genomics of pyrophilous fungi reveals a link between fire events and developmental genes.</title>
        <authorList>
            <consortium name="DOE Joint Genome Institute"/>
            <person name="Steindorff A.S."/>
            <person name="Carver A."/>
            <person name="Calhoun S."/>
            <person name="Stillman K."/>
            <person name="Liu H."/>
            <person name="Lipzen A."/>
            <person name="Pangilinan J."/>
            <person name="Labutti K."/>
            <person name="Bruns T.D."/>
            <person name="Grigoriev I.V."/>
        </authorList>
    </citation>
    <scope>NUCLEOTIDE SEQUENCE [LARGE SCALE GENOMIC DNA]</scope>
    <source>
        <strain evidence="7 8">CBS 144469</strain>
    </source>
</reference>
<dbReference type="GO" id="GO:0005634">
    <property type="term" value="C:nucleus"/>
    <property type="evidence" value="ECO:0007669"/>
    <property type="project" value="TreeGrafter"/>
</dbReference>
<dbReference type="InterPro" id="IPR004808">
    <property type="entry name" value="AP_endonuc_1"/>
</dbReference>
<proteinExistence type="inferred from homology"/>
<keyword evidence="7" id="KW-0540">Nuclease</keyword>
<dbReference type="CDD" id="cd09076">
    <property type="entry name" value="L1-EN"/>
    <property type="match status" value="1"/>
</dbReference>
<dbReference type="Proteomes" id="UP000521943">
    <property type="component" value="Unassembled WGS sequence"/>
</dbReference>
<organism evidence="7 8">
    <name type="scientific">Ephemerocybe angulata</name>
    <dbReference type="NCBI Taxonomy" id="980116"/>
    <lineage>
        <taxon>Eukaryota</taxon>
        <taxon>Fungi</taxon>
        <taxon>Dikarya</taxon>
        <taxon>Basidiomycota</taxon>
        <taxon>Agaricomycotina</taxon>
        <taxon>Agaricomycetes</taxon>
        <taxon>Agaricomycetidae</taxon>
        <taxon>Agaricales</taxon>
        <taxon>Agaricineae</taxon>
        <taxon>Psathyrellaceae</taxon>
        <taxon>Ephemerocybe</taxon>
    </lineage>
</organism>
<dbReference type="PANTHER" id="PTHR22748:SF26">
    <property type="entry name" value="ENDONUCLEASE_EXONUCLEASE_PHOSPHATASE DOMAIN-CONTAINING PROTEIN"/>
    <property type="match status" value="1"/>
</dbReference>
<protein>
    <submittedName>
        <fullName evidence="7">Endonuclease/exonuclease/phosphatase</fullName>
    </submittedName>
</protein>
<dbReference type="GO" id="GO:0008081">
    <property type="term" value="F:phosphoric diester hydrolase activity"/>
    <property type="evidence" value="ECO:0007669"/>
    <property type="project" value="TreeGrafter"/>
</dbReference>
<evidence type="ECO:0000313" key="8">
    <source>
        <dbReference type="Proteomes" id="UP000521943"/>
    </source>
</evidence>
<dbReference type="PANTHER" id="PTHR22748">
    <property type="entry name" value="AP ENDONUCLEASE"/>
    <property type="match status" value="1"/>
</dbReference>
<keyword evidence="5" id="KW-0460">Magnesium</keyword>
<dbReference type="EMBL" id="JACGCI010000011">
    <property type="protein sequence ID" value="KAF6760768.1"/>
    <property type="molecule type" value="Genomic_DNA"/>
</dbReference>
<sequence length="566" mass="64569">MRSARQLAKGRKRLRSNIHIASINMRGGGSPATFGKWKIIHQTMKRRRIGIMAVQETHLKDSDLQRLNNTHKKTIHIINSNPTDRSNANGVAIILSKNLTAWAEHEKWVLHPGRALMVRIPWKKAGGSKVVLAVYAPNAPDENAKFWANLKKKWTDAPSNSPLPMPDIMLGDFNVVEDSADRLPTHTDSTPAVEALRDLKKFLRLIDGWRTENPDELAYTYTQVTPTPAQSRIDRIYTTHKIFQTSRDWEMYQSAFLTDHKFVTFHYFDPGVQVHGNGRWTVPHYITKDEKFISTARKIVSDTMEAIKEKQPGPGVYQGEYDDMKEAIRVWASVRIKQITPKVKMRILSREAELEKVINNKALSEGERLEKAAEIEEDIKSMQIHHHSSVNNRIELKYGTEREKVGKTWVRSSREAPTRDPIMALKKPEDANGALEYNSKKMAQMAAEYHESLQESDLFEFTSSDEEDRAMEEVLQSISKHLRTEQTERLGDQLSRDEIYTAVMGVPNDKAPGLDGVPVEVWKALTDSPKSGNWKKENDLTALLTLVFDEMETHGISETYGFAMGW</sequence>
<dbReference type="InterPro" id="IPR005135">
    <property type="entry name" value="Endo/exonuclease/phosphatase"/>
</dbReference>
<evidence type="ECO:0000256" key="2">
    <source>
        <dbReference type="ARBA" id="ARBA00007092"/>
    </source>
</evidence>
<dbReference type="Gene3D" id="3.60.10.10">
    <property type="entry name" value="Endonuclease/exonuclease/phosphatase"/>
    <property type="match status" value="1"/>
</dbReference>
<evidence type="ECO:0000256" key="5">
    <source>
        <dbReference type="ARBA" id="ARBA00022842"/>
    </source>
</evidence>
<dbReference type="Pfam" id="PF03372">
    <property type="entry name" value="Exo_endo_phos"/>
    <property type="match status" value="1"/>
</dbReference>
<feature type="non-terminal residue" evidence="7">
    <location>
        <position position="566"/>
    </location>
</feature>
<dbReference type="InterPro" id="IPR036691">
    <property type="entry name" value="Endo/exonu/phosph_ase_sf"/>
</dbReference>
<dbReference type="AlphaFoldDB" id="A0A8H6I8A9"/>
<gene>
    <name evidence="7" type="ORF">DFP72DRAFT_804600</name>
</gene>
<keyword evidence="3" id="KW-0479">Metal-binding</keyword>
<accession>A0A8H6I8A9</accession>